<dbReference type="AlphaFoldDB" id="A0A6A5HC67"/>
<dbReference type="RefSeq" id="XP_053588826.1">
    <property type="nucleotide sequence ID" value="XM_053724632.1"/>
</dbReference>
<evidence type="ECO:0000256" key="1">
    <source>
        <dbReference type="ARBA" id="ARBA00023125"/>
    </source>
</evidence>
<feature type="domain" description="HMG box" evidence="4">
    <location>
        <begin position="199"/>
        <end position="267"/>
    </location>
</feature>
<dbReference type="InterPro" id="IPR036910">
    <property type="entry name" value="HMG_box_dom_sf"/>
</dbReference>
<evidence type="ECO:0000313" key="6">
    <source>
        <dbReference type="Proteomes" id="UP000483820"/>
    </source>
</evidence>
<protein>
    <recommendedName>
        <fullName evidence="4">HMG box domain-containing protein</fullName>
    </recommendedName>
</protein>
<dbReference type="GO" id="GO:0003677">
    <property type="term" value="F:DNA binding"/>
    <property type="evidence" value="ECO:0007669"/>
    <property type="project" value="UniProtKB-UniRule"/>
</dbReference>
<dbReference type="CTD" id="9826916"/>
<dbReference type="SUPFAM" id="SSF47095">
    <property type="entry name" value="HMG-box"/>
    <property type="match status" value="3"/>
</dbReference>
<feature type="DNA-binding region" description="HMG box" evidence="2">
    <location>
        <begin position="6"/>
        <end position="70"/>
    </location>
</feature>
<name>A0A6A5HC67_CAERE</name>
<dbReference type="Pfam" id="PF09011">
    <property type="entry name" value="HMG_box_2"/>
    <property type="match status" value="1"/>
</dbReference>
<dbReference type="InterPro" id="IPR050342">
    <property type="entry name" value="HMGB"/>
</dbReference>
<dbReference type="EMBL" id="WUAV01000002">
    <property type="protein sequence ID" value="KAF1764414.1"/>
    <property type="molecule type" value="Genomic_DNA"/>
</dbReference>
<evidence type="ECO:0000313" key="5">
    <source>
        <dbReference type="EMBL" id="KAF1764414.1"/>
    </source>
</evidence>
<dbReference type="GeneID" id="9826916"/>
<keyword evidence="1 2" id="KW-0238">DNA-binding</keyword>
<keyword evidence="2" id="KW-0539">Nucleus</keyword>
<dbReference type="PANTHER" id="PTHR48112:SF22">
    <property type="entry name" value="MITOCHONDRIAL TRANSCRIPTION FACTOR A, ISOFORM B"/>
    <property type="match status" value="1"/>
</dbReference>
<dbReference type="PROSITE" id="PS50118">
    <property type="entry name" value="HMG_BOX_2"/>
    <property type="match status" value="2"/>
</dbReference>
<gene>
    <name evidence="5" type="ORF">GCK72_004362</name>
</gene>
<feature type="domain" description="HMG box" evidence="4">
    <location>
        <begin position="6"/>
        <end position="70"/>
    </location>
</feature>
<evidence type="ECO:0000259" key="4">
    <source>
        <dbReference type="PROSITE" id="PS50118"/>
    </source>
</evidence>
<dbReference type="KEGG" id="crq:GCK72_004362"/>
<dbReference type="SMART" id="SM00398">
    <property type="entry name" value="HMG"/>
    <property type="match status" value="3"/>
</dbReference>
<feature type="region of interest" description="Disordered" evidence="3">
    <location>
        <begin position="261"/>
        <end position="282"/>
    </location>
</feature>
<proteinExistence type="predicted"/>
<dbReference type="CDD" id="cd00084">
    <property type="entry name" value="HMG-box_SF"/>
    <property type="match status" value="2"/>
</dbReference>
<dbReference type="Pfam" id="PF00505">
    <property type="entry name" value="HMG_box"/>
    <property type="match status" value="2"/>
</dbReference>
<evidence type="ECO:0000256" key="2">
    <source>
        <dbReference type="PROSITE-ProRule" id="PRU00267"/>
    </source>
</evidence>
<sequence length="400" mass="46500">METKKRKQPLNAYILFYREILQEVPQFVQGRDHKKFSVLWKNMASEDKQLYFEEAARLNELHVEKTSMKVIKSAKGLFKERQRMEIKKQFPCATVKEIRKHLRGVYKGVSKEEKSKFVEEFKELKKTDITTVGNDSETSIGGPREDWSEKVINQNFIDSLKQKMAIENSGKGTTENEINLTAVLSNHNPKSNDRHKKNHKRGIEPVRLFCKERRREFRKMYPEANTTEITKQMSIAWKNLSEVEKQPFQTKYMRLKAEMKSNPPESSMTSLDAELLPPPVTSGRSTPKYLDAYQSDHSELHGPTSLVVTPPFNYFSRLSSPIESLWTPPSESISTDYYRTTSFSSEPHFIPSSESLDYSRLEPNLDFSNEDNKSEIPDDLKDINITLPMIPEWEIIFTQL</sequence>
<organism evidence="5 6">
    <name type="scientific">Caenorhabditis remanei</name>
    <name type="common">Caenorhabditis vulgaris</name>
    <dbReference type="NCBI Taxonomy" id="31234"/>
    <lineage>
        <taxon>Eukaryota</taxon>
        <taxon>Metazoa</taxon>
        <taxon>Ecdysozoa</taxon>
        <taxon>Nematoda</taxon>
        <taxon>Chromadorea</taxon>
        <taxon>Rhabditida</taxon>
        <taxon>Rhabditina</taxon>
        <taxon>Rhabditomorpha</taxon>
        <taxon>Rhabditoidea</taxon>
        <taxon>Rhabditidae</taxon>
        <taxon>Peloderinae</taxon>
        <taxon>Caenorhabditis</taxon>
    </lineage>
</organism>
<dbReference type="Gene3D" id="1.10.30.10">
    <property type="entry name" value="High mobility group box domain"/>
    <property type="match status" value="3"/>
</dbReference>
<comment type="caution">
    <text evidence="5">The sequence shown here is derived from an EMBL/GenBank/DDBJ whole genome shotgun (WGS) entry which is preliminary data.</text>
</comment>
<accession>A0A6A5HC67</accession>
<dbReference type="InterPro" id="IPR009071">
    <property type="entry name" value="HMG_box_dom"/>
</dbReference>
<dbReference type="Proteomes" id="UP000483820">
    <property type="component" value="Chromosome II"/>
</dbReference>
<dbReference type="GO" id="GO:0005634">
    <property type="term" value="C:nucleus"/>
    <property type="evidence" value="ECO:0007669"/>
    <property type="project" value="UniProtKB-UniRule"/>
</dbReference>
<evidence type="ECO:0000256" key="3">
    <source>
        <dbReference type="SAM" id="MobiDB-lite"/>
    </source>
</evidence>
<dbReference type="PANTHER" id="PTHR48112">
    <property type="entry name" value="HIGH MOBILITY GROUP PROTEIN DSP1"/>
    <property type="match status" value="1"/>
</dbReference>
<reference evidence="5 6" key="1">
    <citation type="submission" date="2019-12" db="EMBL/GenBank/DDBJ databases">
        <title>Chromosome-level assembly of the Caenorhabditis remanei genome.</title>
        <authorList>
            <person name="Teterina A.A."/>
            <person name="Willis J.H."/>
            <person name="Phillips P.C."/>
        </authorList>
    </citation>
    <scope>NUCLEOTIDE SEQUENCE [LARGE SCALE GENOMIC DNA]</scope>
    <source>
        <strain evidence="5 6">PX506</strain>
        <tissue evidence="5">Whole organism</tissue>
    </source>
</reference>
<feature type="DNA-binding region" description="HMG box" evidence="2">
    <location>
        <begin position="199"/>
        <end position="267"/>
    </location>
</feature>